<dbReference type="PANTHER" id="PTHR20930:SF0">
    <property type="entry name" value="PROTEIN ILRUN"/>
    <property type="match status" value="1"/>
</dbReference>
<dbReference type="CDD" id="cd02340">
    <property type="entry name" value="ZZ_NBR1_like"/>
    <property type="match status" value="2"/>
</dbReference>
<sequence>MASNVPVTLDTLIVVKLQFQGNTRKFKIPLRDLGATVLPEKLRFLLQVPSNENIIFERYSDSAGAYVTLDSNKPQVYKTLFRAAKAKLKLRLRATIAGQEKESEPAPLPPPPPASVPEPTSSAPSSLHRMSAETLSPPRVAQVSPVIARSPVTFVDEKKPEAAAATSPVSPIAPKTADAEVKGEAPVPRSFVARQGFFNGLAAASRHPNLAIRPKMDSLQTSWVVYCNNCNLPMEDEHYHCSICDHGDYDLCLACVDSGIHCPGSNHWMVKRFVKNGCVVNSTTERVAPKTQSQPPVKKEMPGTFTEEKQHVEVIDLTKDEPSWPTASTAGTAPPKRLLFVAPTKNEEPTRTCNCCVQVLREQEFVTCTTCDDYDLCMQCHMTNKHGHHPGHAFKAATADTAMPALADFLCNAGRNVRHSAVCDGCEKFIYGVRHKCLNCPDWDFCSECIKSSKFIHPGHRFVPIYEPLAEPVNGGNRHYGIYCDGPLCKDKENQSYIEGIRYKCAVCHDKDFCANCEAHPSNRHNHTHPLIKFKRPVRSVSVTTMNEDKDGHLVTNLGDQPTRRSASTETVPAASSSNAATQVQTIADVKPTEEPQLKTTKEKIEIRDLLAEPLQEKITVQDLFSAPAAPAEPVAAPKAEETNGSSELDAHFIRDTIPDGSKIVAGQQFVQVWTLRNPGPNVWPAGCSVRHVGGDNMLNIDNTQPLSQSELADASESNVIGRPVVPGEEVAFRIVMKAPVREGTAISYWRLKKADGTPFGHRLWCDIQVVSPPVPASPPALVASEAAEASGSSPTLTPYERFQQAKMERYRALRNAHSQAQNLRFEKSKTEFERTARLQEEALDRLHKMKLQMDEKKTQARTADESEREKMLHIQKVRKAAVERLLETRRKEQEAYTAFQQAASEQDKTPEVPVKEETAELPVEEKAVEKPAEPEPQPQSSRMIFPQLEKESPASSTHEAMAAQPEAPKLEGAPVAASVAEQSEDEFFEDAESVEIRSLDSDDGFMTDEEYDILDASDEEAL</sequence>
<dbReference type="InterPro" id="IPR043145">
    <property type="entry name" value="Znf_ZZ_sf"/>
</dbReference>
<dbReference type="AlphaFoldDB" id="A0A6G1J7L7"/>
<organism evidence="7 8">
    <name type="scientific">Lentithecium fluviatile CBS 122367</name>
    <dbReference type="NCBI Taxonomy" id="1168545"/>
    <lineage>
        <taxon>Eukaryota</taxon>
        <taxon>Fungi</taxon>
        <taxon>Dikarya</taxon>
        <taxon>Ascomycota</taxon>
        <taxon>Pezizomycotina</taxon>
        <taxon>Dothideomycetes</taxon>
        <taxon>Pleosporomycetidae</taxon>
        <taxon>Pleosporales</taxon>
        <taxon>Massarineae</taxon>
        <taxon>Lentitheciaceae</taxon>
        <taxon>Lentithecium</taxon>
    </lineage>
</organism>
<feature type="region of interest" description="Disordered" evidence="5">
    <location>
        <begin position="551"/>
        <end position="583"/>
    </location>
</feature>
<dbReference type="Pfam" id="PF00569">
    <property type="entry name" value="ZZ"/>
    <property type="match status" value="1"/>
</dbReference>
<feature type="region of interest" description="Disordered" evidence="5">
    <location>
        <begin position="897"/>
        <end position="1023"/>
    </location>
</feature>
<name>A0A6G1J7L7_9PLEO</name>
<dbReference type="EMBL" id="MU005577">
    <property type="protein sequence ID" value="KAF2686211.1"/>
    <property type="molecule type" value="Genomic_DNA"/>
</dbReference>
<dbReference type="InterPro" id="IPR013783">
    <property type="entry name" value="Ig-like_fold"/>
</dbReference>
<dbReference type="CDD" id="cd02249">
    <property type="entry name" value="ZZ"/>
    <property type="match status" value="1"/>
</dbReference>
<feature type="compositionally biased region" description="Acidic residues" evidence="5">
    <location>
        <begin position="983"/>
        <end position="994"/>
    </location>
</feature>
<feature type="compositionally biased region" description="Low complexity" evidence="5">
    <location>
        <begin position="117"/>
        <end position="126"/>
    </location>
</feature>
<proteinExistence type="predicted"/>
<dbReference type="Pfam" id="PF16158">
    <property type="entry name" value="N_BRCA1_IG"/>
    <property type="match status" value="1"/>
</dbReference>
<dbReference type="SUPFAM" id="SSF57850">
    <property type="entry name" value="RING/U-box"/>
    <property type="match status" value="4"/>
</dbReference>
<feature type="domain" description="ZZ-type" evidence="6">
    <location>
        <begin position="418"/>
        <end position="470"/>
    </location>
</feature>
<keyword evidence="3" id="KW-0862">Zinc</keyword>
<reference evidence="7" key="1">
    <citation type="journal article" date="2020" name="Stud. Mycol.">
        <title>101 Dothideomycetes genomes: a test case for predicting lifestyles and emergence of pathogens.</title>
        <authorList>
            <person name="Haridas S."/>
            <person name="Albert R."/>
            <person name="Binder M."/>
            <person name="Bloem J."/>
            <person name="Labutti K."/>
            <person name="Salamov A."/>
            <person name="Andreopoulos B."/>
            <person name="Baker S."/>
            <person name="Barry K."/>
            <person name="Bills G."/>
            <person name="Bluhm B."/>
            <person name="Cannon C."/>
            <person name="Castanera R."/>
            <person name="Culley D."/>
            <person name="Daum C."/>
            <person name="Ezra D."/>
            <person name="Gonzalez J."/>
            <person name="Henrissat B."/>
            <person name="Kuo A."/>
            <person name="Liang C."/>
            <person name="Lipzen A."/>
            <person name="Lutzoni F."/>
            <person name="Magnuson J."/>
            <person name="Mondo S."/>
            <person name="Nolan M."/>
            <person name="Ohm R."/>
            <person name="Pangilinan J."/>
            <person name="Park H.-J."/>
            <person name="Ramirez L."/>
            <person name="Alfaro M."/>
            <person name="Sun H."/>
            <person name="Tritt A."/>
            <person name="Yoshinaga Y."/>
            <person name="Zwiers L.-H."/>
            <person name="Turgeon B."/>
            <person name="Goodwin S."/>
            <person name="Spatafora J."/>
            <person name="Crous P."/>
            <person name="Grigoriev I."/>
        </authorList>
    </citation>
    <scope>NUCLEOTIDE SEQUENCE</scope>
    <source>
        <strain evidence="7">CBS 122367</strain>
    </source>
</reference>
<feature type="compositionally biased region" description="Basic and acidic residues" evidence="5">
    <location>
        <begin position="906"/>
        <end position="934"/>
    </location>
</feature>
<feature type="compositionally biased region" description="Pro residues" evidence="5">
    <location>
        <begin position="106"/>
        <end position="116"/>
    </location>
</feature>
<dbReference type="Proteomes" id="UP000799291">
    <property type="component" value="Unassembled WGS sequence"/>
</dbReference>
<feature type="region of interest" description="Disordered" evidence="5">
    <location>
        <begin position="97"/>
        <end position="141"/>
    </location>
</feature>
<evidence type="ECO:0000259" key="6">
    <source>
        <dbReference type="PROSITE" id="PS50135"/>
    </source>
</evidence>
<keyword evidence="1" id="KW-0479">Metal-binding</keyword>
<dbReference type="OrthoDB" id="661148at2759"/>
<keyword evidence="8" id="KW-1185">Reference proteome</keyword>
<dbReference type="PROSITE" id="PS01357">
    <property type="entry name" value="ZF_ZZ_1"/>
    <property type="match status" value="1"/>
</dbReference>
<dbReference type="PANTHER" id="PTHR20930">
    <property type="entry name" value="OVARIAN CARCINOMA ANTIGEN CA125-RELATED"/>
    <property type="match status" value="1"/>
</dbReference>
<keyword evidence="2 4" id="KW-0863">Zinc-finger</keyword>
<feature type="compositionally biased region" description="Acidic residues" evidence="5">
    <location>
        <begin position="1002"/>
        <end position="1023"/>
    </location>
</feature>
<dbReference type="InterPro" id="IPR000433">
    <property type="entry name" value="Znf_ZZ"/>
</dbReference>
<evidence type="ECO:0000256" key="1">
    <source>
        <dbReference type="ARBA" id="ARBA00022723"/>
    </source>
</evidence>
<dbReference type="GO" id="GO:0008270">
    <property type="term" value="F:zinc ion binding"/>
    <property type="evidence" value="ECO:0007669"/>
    <property type="project" value="UniProtKB-KW"/>
</dbReference>
<evidence type="ECO:0000256" key="5">
    <source>
        <dbReference type="SAM" id="MobiDB-lite"/>
    </source>
</evidence>
<gene>
    <name evidence="7" type="ORF">K458DRAFT_387213</name>
</gene>
<protein>
    <recommendedName>
        <fullName evidence="6">ZZ-type domain-containing protein</fullName>
    </recommendedName>
</protein>
<evidence type="ECO:0000256" key="3">
    <source>
        <dbReference type="ARBA" id="ARBA00022833"/>
    </source>
</evidence>
<feature type="compositionally biased region" description="Polar residues" evidence="5">
    <location>
        <begin position="558"/>
        <end position="583"/>
    </location>
</feature>
<accession>A0A6G1J7L7</accession>
<evidence type="ECO:0000313" key="7">
    <source>
        <dbReference type="EMBL" id="KAF2686211.1"/>
    </source>
</evidence>
<dbReference type="Gene3D" id="3.30.60.90">
    <property type="match status" value="4"/>
</dbReference>
<dbReference type="Gene3D" id="2.60.40.10">
    <property type="entry name" value="Immunoglobulins"/>
    <property type="match status" value="1"/>
</dbReference>
<dbReference type="InterPro" id="IPR032350">
    <property type="entry name" value="Nbr1_FW"/>
</dbReference>
<dbReference type="PROSITE" id="PS50135">
    <property type="entry name" value="ZF_ZZ_2"/>
    <property type="match status" value="1"/>
</dbReference>
<evidence type="ECO:0000313" key="8">
    <source>
        <dbReference type="Proteomes" id="UP000799291"/>
    </source>
</evidence>
<evidence type="ECO:0000256" key="2">
    <source>
        <dbReference type="ARBA" id="ARBA00022771"/>
    </source>
</evidence>
<evidence type="ECO:0000256" key="4">
    <source>
        <dbReference type="PROSITE-ProRule" id="PRU00228"/>
    </source>
</evidence>
<dbReference type="SMART" id="SM00291">
    <property type="entry name" value="ZnF_ZZ"/>
    <property type="match status" value="4"/>
</dbReference>
<dbReference type="CDD" id="cd14947">
    <property type="entry name" value="NBR1_like"/>
    <property type="match status" value="1"/>
</dbReference>